<dbReference type="AlphaFoldDB" id="A0A852TAV8"/>
<proteinExistence type="predicted"/>
<organism evidence="1 2">
    <name type="scientific">Neobacillus niacini</name>
    <dbReference type="NCBI Taxonomy" id="86668"/>
    <lineage>
        <taxon>Bacteria</taxon>
        <taxon>Bacillati</taxon>
        <taxon>Bacillota</taxon>
        <taxon>Bacilli</taxon>
        <taxon>Bacillales</taxon>
        <taxon>Bacillaceae</taxon>
        <taxon>Neobacillus</taxon>
    </lineage>
</organism>
<accession>A0A852TAV8</accession>
<gene>
    <name evidence="1" type="ORF">F4694_002687</name>
</gene>
<dbReference type="Proteomes" id="UP000548423">
    <property type="component" value="Unassembled WGS sequence"/>
</dbReference>
<dbReference type="EMBL" id="JACCBX010000005">
    <property type="protein sequence ID" value="NYE05912.1"/>
    <property type="molecule type" value="Genomic_DNA"/>
</dbReference>
<evidence type="ECO:0000313" key="1">
    <source>
        <dbReference type="EMBL" id="NYE05912.1"/>
    </source>
</evidence>
<evidence type="ECO:0008006" key="3">
    <source>
        <dbReference type="Google" id="ProtNLM"/>
    </source>
</evidence>
<name>A0A852TAV8_9BACI</name>
<protein>
    <recommendedName>
        <fullName evidence="3">Aspartate/glutamate racemase family protein</fullName>
    </recommendedName>
</protein>
<reference evidence="2" key="1">
    <citation type="submission" date="2020-07" db="EMBL/GenBank/DDBJ databases">
        <authorList>
            <person name="Partida-Martinez L."/>
            <person name="Huntemann M."/>
            <person name="Clum A."/>
            <person name="Wang J."/>
            <person name="Palaniappan K."/>
            <person name="Ritter S."/>
            <person name="Chen I.-M."/>
            <person name="Stamatis D."/>
            <person name="Reddy T."/>
            <person name="O'Malley R."/>
            <person name="Daum C."/>
            <person name="Shapiro N."/>
            <person name="Ivanova N."/>
            <person name="Kyrpides N."/>
            <person name="Woyke T."/>
        </authorList>
    </citation>
    <scope>NUCLEOTIDE SEQUENCE [LARGE SCALE GENOMIC DNA]</scope>
    <source>
        <strain evidence="2">AT2.8</strain>
    </source>
</reference>
<comment type="caution">
    <text evidence="1">The sequence shown here is derived from an EMBL/GenBank/DDBJ whole genome shotgun (WGS) entry which is preliminary data.</text>
</comment>
<reference evidence="2" key="2">
    <citation type="submission" date="2020-08" db="EMBL/GenBank/DDBJ databases">
        <title>The Agave Microbiome: Exploring the role of microbial communities in plant adaptations to desert environments.</title>
        <authorList>
            <person name="Partida-Martinez L.P."/>
        </authorList>
    </citation>
    <scope>NUCLEOTIDE SEQUENCE [LARGE SCALE GENOMIC DNA]</scope>
    <source>
        <strain evidence="2">AT2.8</strain>
    </source>
</reference>
<sequence>MKKRIGCLHAHYSNIDYIEIALSAYDVELSHFVDPGLMVRVMSDPDFTKSDAKRKVKEQVEWVMKSGVDAVLITCTNYIALLGELSTNVPIIKMDEPYFEALCQIDQPQTIVFTNPDTVPGTMDRLQQFAKNHQKKLDIEVQVIENTFALIMSGKKDEYQNEVYNFLKKYQQRVVSVAQLSMVSAAQQVEQETSQTIINPLNTLVTSLVKQLNLNGKGID</sequence>
<evidence type="ECO:0000313" key="2">
    <source>
        <dbReference type="Proteomes" id="UP000548423"/>
    </source>
</evidence>